<dbReference type="Proteomes" id="UP000727407">
    <property type="component" value="Unassembled WGS sequence"/>
</dbReference>
<keyword evidence="3" id="KW-1185">Reference proteome</keyword>
<organism evidence="2 3">
    <name type="scientific">Clarias magur</name>
    <name type="common">Asian catfish</name>
    <name type="synonym">Macropteronotus magur</name>
    <dbReference type="NCBI Taxonomy" id="1594786"/>
    <lineage>
        <taxon>Eukaryota</taxon>
        <taxon>Metazoa</taxon>
        <taxon>Chordata</taxon>
        <taxon>Craniata</taxon>
        <taxon>Vertebrata</taxon>
        <taxon>Euteleostomi</taxon>
        <taxon>Actinopterygii</taxon>
        <taxon>Neopterygii</taxon>
        <taxon>Teleostei</taxon>
        <taxon>Ostariophysi</taxon>
        <taxon>Siluriformes</taxon>
        <taxon>Clariidae</taxon>
        <taxon>Clarias</taxon>
    </lineage>
</organism>
<dbReference type="EMBL" id="QNUK01000055">
    <property type="protein sequence ID" value="KAF5904620.1"/>
    <property type="molecule type" value="Genomic_DNA"/>
</dbReference>
<keyword evidence="1" id="KW-0732">Signal</keyword>
<name>A0A8J4XFF3_CLAMG</name>
<sequence>MVMLLLGCSALCLETARKGKLVQAGKLIIGTSSYTSKDKDDIGQKVYNEYAQDSQGSQSDQPELMGGSQLASLVLRSWSPSVWCDNESMTLRLQGSRLPVFLVETRNEDPVPLLRIPSHCGFSVRRARRDISLVAKYDGCNVVQQGDAYILPLYVLGVVVKMVCPADRPLTMVSCSPSAMVVNLGLPPDAVRLKVNGVWEPVNQASTTCGFTAEVVGGGLTLTAPYTSTCWRFEGTVRHLSIQYMDGEMTLSCPAVQHFPPTPPPQHDYMGYPFYGYGMPRYVHHGQPETLSVTTASTTTAKTHTTKATIVAHNGVKQPVGYPWLFGRYNAYALPWYVHPGQPGTLLNPTTTTASSSVKTHTTQATVVAHDSANQQFWNSWLPGRYNAYAIPRYVHHGQFGTLSNAPTTTPSTTMTKTPANRVSPTVANQLWYPWLQGMCKTSGYGIPWYFHHGQAAAPVGAHTATTTSATTVAPIDAYPPLLYPWVPGIKNDNTHVGSTGVPVSGSAVKHQYPVPWMNALQVPSGLGSKSNAKLFSG</sequence>
<feature type="signal peptide" evidence="1">
    <location>
        <begin position="1"/>
        <end position="18"/>
    </location>
</feature>
<protein>
    <submittedName>
        <fullName evidence="2">Mucin-5AC-like isoform X1</fullName>
    </submittedName>
</protein>
<evidence type="ECO:0000313" key="3">
    <source>
        <dbReference type="Proteomes" id="UP000727407"/>
    </source>
</evidence>
<comment type="caution">
    <text evidence="2">The sequence shown here is derived from an EMBL/GenBank/DDBJ whole genome shotgun (WGS) entry which is preliminary data.</text>
</comment>
<dbReference type="AlphaFoldDB" id="A0A8J4XFF3"/>
<reference evidence="2" key="1">
    <citation type="submission" date="2020-07" db="EMBL/GenBank/DDBJ databases">
        <title>Clarias magur genome sequencing, assembly and annotation.</title>
        <authorList>
            <person name="Kushwaha B."/>
            <person name="Kumar R."/>
            <person name="Das P."/>
            <person name="Joshi C.G."/>
            <person name="Kumar D."/>
            <person name="Nagpure N.S."/>
            <person name="Pandey M."/>
            <person name="Agarwal S."/>
            <person name="Srivastava S."/>
            <person name="Singh M."/>
            <person name="Sahoo L."/>
            <person name="Jayasankar P."/>
            <person name="Meher P.K."/>
            <person name="Koringa P.G."/>
            <person name="Iquebal M.A."/>
            <person name="Das S.P."/>
            <person name="Bit A."/>
            <person name="Patnaik S."/>
            <person name="Patel N."/>
            <person name="Shah T.M."/>
            <person name="Hinsu A."/>
            <person name="Jena J.K."/>
        </authorList>
    </citation>
    <scope>NUCLEOTIDE SEQUENCE</scope>
    <source>
        <strain evidence="2">CIFAMagur01</strain>
        <tissue evidence="2">Testis</tissue>
    </source>
</reference>
<gene>
    <name evidence="2" type="ORF">DAT39_005693</name>
</gene>
<accession>A0A8J4XFF3</accession>
<feature type="chain" id="PRO_5035284557" evidence="1">
    <location>
        <begin position="19"/>
        <end position="538"/>
    </location>
</feature>
<evidence type="ECO:0000313" key="2">
    <source>
        <dbReference type="EMBL" id="KAF5904620.1"/>
    </source>
</evidence>
<proteinExistence type="predicted"/>
<dbReference type="OrthoDB" id="8446208at2759"/>
<evidence type="ECO:0000256" key="1">
    <source>
        <dbReference type="SAM" id="SignalP"/>
    </source>
</evidence>